<reference evidence="1" key="1">
    <citation type="submission" date="2022-07" db="EMBL/GenBank/DDBJ databases">
        <title>Phylogenomic reconstructions and comparative analyses of Kickxellomycotina fungi.</title>
        <authorList>
            <person name="Reynolds N.K."/>
            <person name="Stajich J.E."/>
            <person name="Barry K."/>
            <person name="Grigoriev I.V."/>
            <person name="Crous P."/>
            <person name="Smith M.E."/>
        </authorList>
    </citation>
    <scope>NUCLEOTIDE SEQUENCE</scope>
    <source>
        <strain evidence="1">NRRL 5244</strain>
    </source>
</reference>
<organism evidence="1 2">
    <name type="scientific">Linderina macrospora</name>
    <dbReference type="NCBI Taxonomy" id="4868"/>
    <lineage>
        <taxon>Eukaryota</taxon>
        <taxon>Fungi</taxon>
        <taxon>Fungi incertae sedis</taxon>
        <taxon>Zoopagomycota</taxon>
        <taxon>Kickxellomycotina</taxon>
        <taxon>Kickxellomycetes</taxon>
        <taxon>Kickxellales</taxon>
        <taxon>Kickxellaceae</taxon>
        <taxon>Linderina</taxon>
    </lineage>
</organism>
<accession>A0ACC1IYK9</accession>
<keyword evidence="2" id="KW-1185">Reference proteome</keyword>
<sequence length="187" mass="20289">MCSVTRFSDNTQVRHDNTSDDEEDDVDDEDVLDLTGPGDDENRPNVVSLAKLMIDQYQAIFKPTLEAAEAQAKEQAAQRQPPPKPARRSTPRGDIPPVKPPRRTPSDTQPKNDDSLVQASDEDIAALAEAMGRSDLVGSATMNKPVSAEDISKRLQAEHDAAAKAQAAKGSKPKNDDDEEIVIGNFV</sequence>
<dbReference type="EMBL" id="JANBPW010006280">
    <property type="protein sequence ID" value="KAJ1930908.1"/>
    <property type="molecule type" value="Genomic_DNA"/>
</dbReference>
<comment type="caution">
    <text evidence="1">The sequence shown here is derived from an EMBL/GenBank/DDBJ whole genome shotgun (WGS) entry which is preliminary data.</text>
</comment>
<dbReference type="Proteomes" id="UP001150603">
    <property type="component" value="Unassembled WGS sequence"/>
</dbReference>
<gene>
    <name evidence="1" type="ORF">FBU59_006889</name>
</gene>
<protein>
    <submittedName>
        <fullName evidence="1">Uncharacterized protein</fullName>
    </submittedName>
</protein>
<evidence type="ECO:0000313" key="2">
    <source>
        <dbReference type="Proteomes" id="UP001150603"/>
    </source>
</evidence>
<evidence type="ECO:0000313" key="1">
    <source>
        <dbReference type="EMBL" id="KAJ1930908.1"/>
    </source>
</evidence>
<proteinExistence type="predicted"/>
<name>A0ACC1IYK9_9FUNG</name>